<organism evidence="1 2">
    <name type="scientific">Orchesella cincta</name>
    <name type="common">Springtail</name>
    <name type="synonym">Podura cincta</name>
    <dbReference type="NCBI Taxonomy" id="48709"/>
    <lineage>
        <taxon>Eukaryota</taxon>
        <taxon>Metazoa</taxon>
        <taxon>Ecdysozoa</taxon>
        <taxon>Arthropoda</taxon>
        <taxon>Hexapoda</taxon>
        <taxon>Collembola</taxon>
        <taxon>Entomobryomorpha</taxon>
        <taxon>Entomobryoidea</taxon>
        <taxon>Orchesellidae</taxon>
        <taxon>Orchesellinae</taxon>
        <taxon>Orchesella</taxon>
    </lineage>
</organism>
<keyword evidence="2" id="KW-1185">Reference proteome</keyword>
<evidence type="ECO:0000313" key="2">
    <source>
        <dbReference type="Proteomes" id="UP000094527"/>
    </source>
</evidence>
<dbReference type="EMBL" id="LJIJ01002575">
    <property type="protein sequence ID" value="ODM89517.1"/>
    <property type="molecule type" value="Genomic_DNA"/>
</dbReference>
<dbReference type="AlphaFoldDB" id="A0A1D2M957"/>
<reference evidence="1 2" key="1">
    <citation type="journal article" date="2016" name="Genome Biol. Evol.">
        <title>Gene Family Evolution Reflects Adaptation to Soil Environmental Stressors in the Genome of the Collembolan Orchesella cincta.</title>
        <authorList>
            <person name="Faddeeva-Vakhrusheva A."/>
            <person name="Derks M.F."/>
            <person name="Anvar S.Y."/>
            <person name="Agamennone V."/>
            <person name="Suring W."/>
            <person name="Smit S."/>
            <person name="van Straalen N.M."/>
            <person name="Roelofs D."/>
        </authorList>
    </citation>
    <scope>NUCLEOTIDE SEQUENCE [LARGE SCALE GENOMIC DNA]</scope>
    <source>
        <tissue evidence="1">Mixed pool</tissue>
    </source>
</reference>
<gene>
    <name evidence="1" type="ORF">Ocin01_17169</name>
</gene>
<protein>
    <submittedName>
        <fullName evidence="1">Uncharacterized protein</fullName>
    </submittedName>
</protein>
<dbReference type="Proteomes" id="UP000094527">
    <property type="component" value="Unassembled WGS sequence"/>
</dbReference>
<accession>A0A1D2M957</accession>
<proteinExistence type="predicted"/>
<evidence type="ECO:0000313" key="1">
    <source>
        <dbReference type="EMBL" id="ODM89517.1"/>
    </source>
</evidence>
<sequence>MSKRVQERIYALGKHVPVPIEVYFGTLVAAAMVELANDVAFEPHAYKTGINSIN</sequence>
<name>A0A1D2M957_ORCCI</name>
<comment type="caution">
    <text evidence="1">The sequence shown here is derived from an EMBL/GenBank/DDBJ whole genome shotgun (WGS) entry which is preliminary data.</text>
</comment>